<dbReference type="KEGG" id="fte:Fluta_0980"/>
<sequence length="235" mass="26620" precursor="true">MRKLIVAGLLSLAGTQLNAQQAADKEWFTPVVGGTNGYFVKHYFFSTELKKMLETSTGRGDQFDSVPMEIECAEPIIEGSIERYFPIYSGNYSVITFRNITENNAEVALCYNIFSTLEEAKGYVAPEDSYHTWHTKKGFDQEMAKPAIPKLSKNDVIDFFNYCKSLLDQAKADSPQLDKKALQSLYTQILIGAPMRYAREKGYNEFKSMQVIQKGVEENAQDADIKKIVETFKVQ</sequence>
<evidence type="ECO:0000256" key="1">
    <source>
        <dbReference type="SAM" id="SignalP"/>
    </source>
</evidence>
<evidence type="ECO:0000313" key="2">
    <source>
        <dbReference type="EMBL" id="AEA42981.1"/>
    </source>
</evidence>
<dbReference type="AlphaFoldDB" id="F2I934"/>
<evidence type="ECO:0000313" key="3">
    <source>
        <dbReference type="Proteomes" id="UP000007463"/>
    </source>
</evidence>
<evidence type="ECO:0008006" key="4">
    <source>
        <dbReference type="Google" id="ProtNLM"/>
    </source>
</evidence>
<dbReference type="STRING" id="755732.Fluta_0980"/>
<feature type="chain" id="PRO_5003279614" description="DUF4476 domain-containing protein" evidence="1">
    <location>
        <begin position="20"/>
        <end position="235"/>
    </location>
</feature>
<reference evidence="2 3" key="1">
    <citation type="journal article" date="2011" name="Stand. Genomic Sci.">
        <title>Complete genome sequence of the gliding freshwater bacterium Fluviicola taffensis type strain (RW262).</title>
        <authorList>
            <person name="Woyke T."/>
            <person name="Chertkov O."/>
            <person name="Lapidus A."/>
            <person name="Nolan M."/>
            <person name="Lucas S."/>
            <person name="Del Rio T.G."/>
            <person name="Tice H."/>
            <person name="Cheng J.F."/>
            <person name="Tapia R."/>
            <person name="Han C."/>
            <person name="Goodwin L."/>
            <person name="Pitluck S."/>
            <person name="Liolios K."/>
            <person name="Pagani I."/>
            <person name="Ivanova N."/>
            <person name="Huntemann M."/>
            <person name="Mavromatis K."/>
            <person name="Mikhailova N."/>
            <person name="Pati A."/>
            <person name="Chen A."/>
            <person name="Palaniappan K."/>
            <person name="Land M."/>
            <person name="Hauser L."/>
            <person name="Brambilla E.M."/>
            <person name="Rohde M."/>
            <person name="Mwirichia R."/>
            <person name="Sikorski J."/>
            <person name="Tindall B.J."/>
            <person name="Goker M."/>
            <person name="Bristow J."/>
            <person name="Eisen J.A."/>
            <person name="Markowitz V."/>
            <person name="Hugenholtz P."/>
            <person name="Klenk H.P."/>
            <person name="Kyrpides N.C."/>
        </authorList>
    </citation>
    <scope>NUCLEOTIDE SEQUENCE [LARGE SCALE GENOMIC DNA]</scope>
    <source>
        <strain evidence="3">DSM 16823 / RW262 / RW262</strain>
    </source>
</reference>
<proteinExistence type="predicted"/>
<organism evidence="2 3">
    <name type="scientific">Fluviicola taffensis (strain DSM 16823 / NCIMB 13979 / RW262)</name>
    <dbReference type="NCBI Taxonomy" id="755732"/>
    <lineage>
        <taxon>Bacteria</taxon>
        <taxon>Pseudomonadati</taxon>
        <taxon>Bacteroidota</taxon>
        <taxon>Flavobacteriia</taxon>
        <taxon>Flavobacteriales</taxon>
        <taxon>Crocinitomicaceae</taxon>
        <taxon>Fluviicola</taxon>
    </lineage>
</organism>
<dbReference type="HOGENOM" id="CLU_1178814_0_0_10"/>
<gene>
    <name evidence="2" type="ordered locus">Fluta_0980</name>
</gene>
<dbReference type="RefSeq" id="WP_013685753.1">
    <property type="nucleotide sequence ID" value="NC_015321.1"/>
</dbReference>
<reference evidence="3" key="2">
    <citation type="submission" date="2011-02" db="EMBL/GenBank/DDBJ databases">
        <title>The complete genome of Fluviicola taffensis DSM 16823.</title>
        <authorList>
            <consortium name="US DOE Joint Genome Institute (JGI-PGF)"/>
            <person name="Lucas S."/>
            <person name="Copeland A."/>
            <person name="Lapidus A."/>
            <person name="Bruce D."/>
            <person name="Goodwin L."/>
            <person name="Pitluck S."/>
            <person name="Kyrpides N."/>
            <person name="Mavromatis K."/>
            <person name="Ivanova N."/>
            <person name="Mikhailova N."/>
            <person name="Pagani I."/>
            <person name="Chertkov O."/>
            <person name="Detter J.C."/>
            <person name="Han C."/>
            <person name="Tapia R."/>
            <person name="Land M."/>
            <person name="Hauser L."/>
            <person name="Markowitz V."/>
            <person name="Cheng J.-F."/>
            <person name="Hugenholtz P."/>
            <person name="Woyke T."/>
            <person name="Wu D."/>
            <person name="Tindall B."/>
            <person name="Pomrenke H.G."/>
            <person name="Brambilla E."/>
            <person name="Klenk H.-P."/>
            <person name="Eisen J.A."/>
        </authorList>
    </citation>
    <scope>NUCLEOTIDE SEQUENCE [LARGE SCALE GENOMIC DNA]</scope>
    <source>
        <strain evidence="3">DSM 16823 / RW262 / RW262</strain>
    </source>
</reference>
<dbReference type="Proteomes" id="UP000007463">
    <property type="component" value="Chromosome"/>
</dbReference>
<protein>
    <recommendedName>
        <fullName evidence="4">DUF4476 domain-containing protein</fullName>
    </recommendedName>
</protein>
<keyword evidence="3" id="KW-1185">Reference proteome</keyword>
<feature type="signal peptide" evidence="1">
    <location>
        <begin position="1"/>
        <end position="19"/>
    </location>
</feature>
<keyword evidence="1" id="KW-0732">Signal</keyword>
<accession>F2I934</accession>
<dbReference type="EMBL" id="CP002542">
    <property type="protein sequence ID" value="AEA42981.1"/>
    <property type="molecule type" value="Genomic_DNA"/>
</dbReference>
<name>F2I934_FLUTR</name>